<evidence type="ECO:0000256" key="1">
    <source>
        <dbReference type="ARBA" id="ARBA00004267"/>
    </source>
</evidence>
<dbReference type="GO" id="GO:0043015">
    <property type="term" value="F:gamma-tubulin binding"/>
    <property type="evidence" value="ECO:0007669"/>
    <property type="project" value="InterPro"/>
</dbReference>
<dbReference type="AlphaFoldDB" id="A0AA48L239"/>
<comment type="similarity">
    <text evidence="2 6">Belongs to the TUBGCP family.</text>
</comment>
<evidence type="ECO:0000259" key="7">
    <source>
        <dbReference type="Pfam" id="PF04130"/>
    </source>
</evidence>
<protein>
    <recommendedName>
        <fullName evidence="6">Spindle pole body component</fullName>
    </recommendedName>
</protein>
<dbReference type="KEGG" id="ccac:CcaHIS019_0307800"/>
<dbReference type="GO" id="GO:0051321">
    <property type="term" value="P:meiotic cell cycle"/>
    <property type="evidence" value="ECO:0007669"/>
    <property type="project" value="TreeGrafter"/>
</dbReference>
<dbReference type="InterPro" id="IPR042241">
    <property type="entry name" value="GCP_C_sf"/>
</dbReference>
<dbReference type="GO" id="GO:0051011">
    <property type="term" value="F:microtubule minus-end binding"/>
    <property type="evidence" value="ECO:0007669"/>
    <property type="project" value="TreeGrafter"/>
</dbReference>
<gene>
    <name evidence="9" type="ORF">CcaverHIS019_0307800</name>
</gene>
<dbReference type="PANTHER" id="PTHR19302">
    <property type="entry name" value="GAMMA TUBULIN COMPLEX PROTEIN"/>
    <property type="match status" value="1"/>
</dbReference>
<dbReference type="GeneID" id="85494580"/>
<keyword evidence="5 6" id="KW-0206">Cytoskeleton</keyword>
<dbReference type="GO" id="GO:0000278">
    <property type="term" value="P:mitotic cell cycle"/>
    <property type="evidence" value="ECO:0007669"/>
    <property type="project" value="TreeGrafter"/>
</dbReference>
<keyword evidence="3 6" id="KW-0963">Cytoplasm</keyword>
<evidence type="ECO:0000259" key="8">
    <source>
        <dbReference type="Pfam" id="PF17681"/>
    </source>
</evidence>
<evidence type="ECO:0000256" key="2">
    <source>
        <dbReference type="ARBA" id="ARBA00010337"/>
    </source>
</evidence>
<proteinExistence type="inferred from homology"/>
<evidence type="ECO:0000313" key="10">
    <source>
        <dbReference type="Proteomes" id="UP001233271"/>
    </source>
</evidence>
<evidence type="ECO:0000313" key="9">
    <source>
        <dbReference type="EMBL" id="BEI90710.1"/>
    </source>
</evidence>
<dbReference type="GO" id="GO:0007020">
    <property type="term" value="P:microtubule nucleation"/>
    <property type="evidence" value="ECO:0007669"/>
    <property type="project" value="InterPro"/>
</dbReference>
<evidence type="ECO:0000256" key="4">
    <source>
        <dbReference type="ARBA" id="ARBA00022701"/>
    </source>
</evidence>
<dbReference type="InterPro" id="IPR040457">
    <property type="entry name" value="GCP_C"/>
</dbReference>
<dbReference type="PANTHER" id="PTHR19302:SF27">
    <property type="entry name" value="GAMMA-TUBULIN COMPLEX COMPONENT 4"/>
    <property type="match status" value="1"/>
</dbReference>
<accession>A0AA48L239</accession>
<reference evidence="9" key="1">
    <citation type="journal article" date="2023" name="BMC Genomics">
        <title>Chromosome-level genome assemblies of Cutaneotrichosporon spp. (Trichosporonales, Basidiomycota) reveal imbalanced evolution between nucleotide sequences and chromosome synteny.</title>
        <authorList>
            <person name="Kobayashi Y."/>
            <person name="Kayamori A."/>
            <person name="Aoki K."/>
            <person name="Shiwa Y."/>
            <person name="Matsutani M."/>
            <person name="Fujita N."/>
            <person name="Sugita T."/>
            <person name="Iwasaki W."/>
            <person name="Tanaka N."/>
            <person name="Takashima M."/>
        </authorList>
    </citation>
    <scope>NUCLEOTIDE SEQUENCE</scope>
    <source>
        <strain evidence="9">HIS019</strain>
    </source>
</reference>
<evidence type="ECO:0000256" key="3">
    <source>
        <dbReference type="ARBA" id="ARBA00022490"/>
    </source>
</evidence>
<sequence>MLAEVLLVLGGYPSSLITPLGVAPALAEHLHPGEVATLATLGRLAGDYRTVRDWAHSTQGAARGAVLHKPRPGEPHEAGVGQYTAVLAGAVCGVLDEYIDLLVETEARILARDNAVVQPSDSGAYVPLSLLLATFDEWHAPLASLTALIHSLPPTPGELLSHLSTLSSSGHTTLRRIYTALLGAVWRLFLSHLCVFLLDGLAPESSSPAAPALGLDAGADPPHRLYRLNPDLLPTSVGGSARESILYVGRVAATLKREGRALPRAVTEPARQRVMASDPGGLNKALQCVRADVGEWLWTHILTGKQVADAIEGFANYFLTRDADFALNVIREIARLRHDRLVTANPTSSSSVIRQHDLDLALLRASVGTDVERDKGLEALHWTMPQGPLKPSSLLIPPKSEDVRGLFAPALLGAPIHLTATVSWPLNLFMTPPALAAYGEMHAYLLALRDAHARVLDVWTALSHAQRRRRLYTGTHEGGADAEEQARRSALARSSWGLVRGMLFVLDQLLGHFMADIVGTQHRRLLDTLGDGGTPGRGTAYLDFLTLRQMHARHLAFLREGLLIADRESALLVRDILDTCKGFCGLVERWGGDVLPELLSDDEGDVVGERAKVVDEVNDTLHDIVADLFRLLLESQAPPPVADTSMSGSASATGSVSTRASISRASLSRRVGLMSKSRLDEGEVAGRHVEQLLLRLDFNGVLTAWQEGRVGSVLVGLD</sequence>
<dbReference type="Gene3D" id="1.20.120.1900">
    <property type="entry name" value="Gamma-tubulin complex, C-terminal domain"/>
    <property type="match status" value="1"/>
</dbReference>
<comment type="subcellular location">
    <subcellularLocation>
        <location evidence="1 6">Cytoplasm</location>
        <location evidence="1 6">Cytoskeleton</location>
        <location evidence="1 6">Microtubule organizing center</location>
    </subcellularLocation>
</comment>
<evidence type="ECO:0000256" key="6">
    <source>
        <dbReference type="RuleBase" id="RU363050"/>
    </source>
</evidence>
<dbReference type="GO" id="GO:0005874">
    <property type="term" value="C:microtubule"/>
    <property type="evidence" value="ECO:0007669"/>
    <property type="project" value="UniProtKB-KW"/>
</dbReference>
<dbReference type="GO" id="GO:0000930">
    <property type="term" value="C:gamma-tubulin complex"/>
    <property type="evidence" value="ECO:0007669"/>
    <property type="project" value="TreeGrafter"/>
</dbReference>
<dbReference type="Pfam" id="PF17681">
    <property type="entry name" value="GCP_N_terminal"/>
    <property type="match status" value="1"/>
</dbReference>
<feature type="domain" description="Gamma tubulin complex component C-terminal" evidence="7">
    <location>
        <begin position="414"/>
        <end position="700"/>
    </location>
</feature>
<keyword evidence="4 6" id="KW-0493">Microtubule</keyword>
<keyword evidence="10" id="KW-1185">Reference proteome</keyword>
<dbReference type="InterPro" id="IPR007259">
    <property type="entry name" value="GCP"/>
</dbReference>
<evidence type="ECO:0000256" key="5">
    <source>
        <dbReference type="ARBA" id="ARBA00023212"/>
    </source>
</evidence>
<dbReference type="InterPro" id="IPR041470">
    <property type="entry name" value="GCP_N"/>
</dbReference>
<dbReference type="GO" id="GO:0051225">
    <property type="term" value="P:spindle assembly"/>
    <property type="evidence" value="ECO:0007669"/>
    <property type="project" value="TreeGrafter"/>
</dbReference>
<dbReference type="GO" id="GO:0044732">
    <property type="term" value="C:mitotic spindle pole body"/>
    <property type="evidence" value="ECO:0007669"/>
    <property type="project" value="TreeGrafter"/>
</dbReference>
<organism evidence="9 10">
    <name type="scientific">Cutaneotrichosporon cavernicola</name>
    <dbReference type="NCBI Taxonomy" id="279322"/>
    <lineage>
        <taxon>Eukaryota</taxon>
        <taxon>Fungi</taxon>
        <taxon>Dikarya</taxon>
        <taxon>Basidiomycota</taxon>
        <taxon>Agaricomycotina</taxon>
        <taxon>Tremellomycetes</taxon>
        <taxon>Trichosporonales</taxon>
        <taxon>Trichosporonaceae</taxon>
        <taxon>Cutaneotrichosporon</taxon>
    </lineage>
</organism>
<dbReference type="Proteomes" id="UP001233271">
    <property type="component" value="Chromosome 3"/>
</dbReference>
<dbReference type="RefSeq" id="XP_060455975.1">
    <property type="nucleotide sequence ID" value="XM_060599264.1"/>
</dbReference>
<dbReference type="Pfam" id="PF04130">
    <property type="entry name" value="GCP_C_terminal"/>
    <property type="match status" value="1"/>
</dbReference>
<feature type="domain" description="Gamma tubulin complex component protein N-terminal" evidence="8">
    <location>
        <begin position="2"/>
        <end position="258"/>
    </location>
</feature>
<dbReference type="GO" id="GO:0031122">
    <property type="term" value="P:cytoplasmic microtubule organization"/>
    <property type="evidence" value="ECO:0007669"/>
    <property type="project" value="TreeGrafter"/>
</dbReference>
<name>A0AA48L239_9TREE</name>
<dbReference type="GO" id="GO:0000922">
    <property type="term" value="C:spindle pole"/>
    <property type="evidence" value="ECO:0007669"/>
    <property type="project" value="InterPro"/>
</dbReference>
<dbReference type="EMBL" id="AP028214">
    <property type="protein sequence ID" value="BEI90710.1"/>
    <property type="molecule type" value="Genomic_DNA"/>
</dbReference>